<dbReference type="EMBL" id="FNXT01001295">
    <property type="protein sequence ID" value="SZX77809.1"/>
    <property type="molecule type" value="Genomic_DNA"/>
</dbReference>
<dbReference type="SUPFAM" id="SSF52047">
    <property type="entry name" value="RNI-like"/>
    <property type="match status" value="1"/>
</dbReference>
<evidence type="ECO:0000313" key="3">
    <source>
        <dbReference type="EMBL" id="SZX77809.1"/>
    </source>
</evidence>
<name>A0A383WKX6_TETOB</name>
<keyword evidence="4" id="KW-1185">Reference proteome</keyword>
<evidence type="ECO:0000256" key="2">
    <source>
        <dbReference type="SAM" id="MobiDB-lite"/>
    </source>
</evidence>
<evidence type="ECO:0000256" key="1">
    <source>
        <dbReference type="ARBA" id="ARBA00004430"/>
    </source>
</evidence>
<feature type="compositionally biased region" description="Polar residues" evidence="2">
    <location>
        <begin position="1"/>
        <end position="30"/>
    </location>
</feature>
<evidence type="ECO:0008006" key="5">
    <source>
        <dbReference type="Google" id="ProtNLM"/>
    </source>
</evidence>
<gene>
    <name evidence="3" type="ORF">BQ4739_LOCUS18148</name>
</gene>
<accession>A0A383WKX6</accession>
<dbReference type="Proteomes" id="UP000256970">
    <property type="component" value="Unassembled WGS sequence"/>
</dbReference>
<dbReference type="GO" id="GO:0005930">
    <property type="term" value="C:axoneme"/>
    <property type="evidence" value="ECO:0007669"/>
    <property type="project" value="UniProtKB-SubCell"/>
</dbReference>
<comment type="subcellular location">
    <subcellularLocation>
        <location evidence="1">Cytoplasm</location>
        <location evidence="1">Cytoskeleton</location>
        <location evidence="1">Cilium axoneme</location>
    </subcellularLocation>
</comment>
<protein>
    <recommendedName>
        <fullName evidence="5">FBD domain-containing protein</fullName>
    </recommendedName>
</protein>
<organism evidence="3 4">
    <name type="scientific">Tetradesmus obliquus</name>
    <name type="common">Green alga</name>
    <name type="synonym">Acutodesmus obliquus</name>
    <dbReference type="NCBI Taxonomy" id="3088"/>
    <lineage>
        <taxon>Eukaryota</taxon>
        <taxon>Viridiplantae</taxon>
        <taxon>Chlorophyta</taxon>
        <taxon>core chlorophytes</taxon>
        <taxon>Chlorophyceae</taxon>
        <taxon>CS clade</taxon>
        <taxon>Sphaeropleales</taxon>
        <taxon>Scenedesmaceae</taxon>
        <taxon>Tetradesmus</taxon>
    </lineage>
</organism>
<reference evidence="3 4" key="1">
    <citation type="submission" date="2016-10" db="EMBL/GenBank/DDBJ databases">
        <authorList>
            <person name="Cai Z."/>
        </authorList>
    </citation>
    <scope>NUCLEOTIDE SEQUENCE [LARGE SCALE GENOMIC DNA]</scope>
</reference>
<dbReference type="AlphaFoldDB" id="A0A383WKX6"/>
<evidence type="ECO:0000313" key="4">
    <source>
        <dbReference type="Proteomes" id="UP000256970"/>
    </source>
</evidence>
<feature type="region of interest" description="Disordered" evidence="2">
    <location>
        <begin position="1"/>
        <end position="34"/>
    </location>
</feature>
<proteinExistence type="predicted"/>
<dbReference type="Gene3D" id="3.80.10.10">
    <property type="entry name" value="Ribonuclease Inhibitor"/>
    <property type="match status" value="1"/>
</dbReference>
<dbReference type="InterPro" id="IPR032675">
    <property type="entry name" value="LRR_dom_sf"/>
</dbReference>
<sequence length="351" mass="37115">MDSSRSSSNANATEMEDSSTSNTTAGSSQPHAAPAAAATSCGSILDYRLLKPLLRHPSFGQDQQAVAELLQTSEQLQAAVTQLLPGQLPVVLHARNLQQAEQFAAWLRRHGSLLEELAVQWKGGDRYCNPKFGWRPAAEAAVSAAVQEAAAAAGGLQLQSFTLQGSKAPLSLLQQLSAAHLTQLTAQVDVYDSDSMDAVKALSNLRSLTLHDDSSVPSAVALEAAAALPFVASAPQLTQLHISQIRPTQLYRILGQLPPQLQQLHLAVHARRDPQELEALANWLQQHGHIVSSLKIRGTRFYGAEAAAAWVAAWAAVDSACQAAGAAAPPPAADAAATGSKRWQLQSSALM</sequence>